<dbReference type="GO" id="GO:0010181">
    <property type="term" value="F:FMN binding"/>
    <property type="evidence" value="ECO:0007669"/>
    <property type="project" value="UniProtKB-UniRule"/>
</dbReference>
<keyword evidence="6 8" id="KW-0288">FMN</keyword>
<evidence type="ECO:0000313" key="10">
    <source>
        <dbReference type="EMBL" id="AJY77589.1"/>
    </source>
</evidence>
<proteinExistence type="inferred from homology"/>
<dbReference type="GO" id="GO:0009055">
    <property type="term" value="F:electron transfer activity"/>
    <property type="evidence" value="ECO:0007669"/>
    <property type="project" value="UniProtKB-UniRule"/>
</dbReference>
<evidence type="ECO:0000256" key="3">
    <source>
        <dbReference type="ARBA" id="ARBA00005267"/>
    </source>
</evidence>
<keyword evidence="4 8" id="KW-0813">Transport</keyword>
<dbReference type="Proteomes" id="UP000032633">
    <property type="component" value="Chromosome"/>
</dbReference>
<evidence type="ECO:0000256" key="7">
    <source>
        <dbReference type="ARBA" id="ARBA00022982"/>
    </source>
</evidence>
<comment type="similarity">
    <text evidence="3 8">Belongs to the flavodoxin family.</text>
</comment>
<dbReference type="KEGG" id="pbj:VN24_07580"/>
<dbReference type="AlphaFoldDB" id="A0A0D5NQJ1"/>
<name>A0A0D5NQJ1_9BACL</name>
<evidence type="ECO:0000256" key="8">
    <source>
        <dbReference type="RuleBase" id="RU367037"/>
    </source>
</evidence>
<dbReference type="PROSITE" id="PS50902">
    <property type="entry name" value="FLAVODOXIN_LIKE"/>
    <property type="match status" value="1"/>
</dbReference>
<dbReference type="EMBL" id="CP011058">
    <property type="protein sequence ID" value="AJY77589.1"/>
    <property type="molecule type" value="Genomic_DNA"/>
</dbReference>
<feature type="domain" description="Flavodoxin-like" evidence="9">
    <location>
        <begin position="1"/>
        <end position="126"/>
    </location>
</feature>
<dbReference type="InterPro" id="IPR010087">
    <property type="entry name" value="Flav_short"/>
</dbReference>
<comment type="function">
    <text evidence="2 8">Low-potential electron donor to a number of redox enzymes.</text>
</comment>
<dbReference type="Pfam" id="PF00258">
    <property type="entry name" value="Flavodoxin_1"/>
    <property type="match status" value="1"/>
</dbReference>
<protein>
    <recommendedName>
        <fullName evidence="8">Flavodoxin</fullName>
    </recommendedName>
</protein>
<evidence type="ECO:0000259" key="9">
    <source>
        <dbReference type="PROSITE" id="PS50902"/>
    </source>
</evidence>
<sequence length="134" mass="14129">MAESIAEGVREGGAEPVVKEVSGVSAIDLLSYKAMILGTYTWGDGELPDEFVDFYEELDDISLEGRQAAVFGSGDSSYPEFCGAVDQLEQKLKERGSAIAAESLKLELDPSSGEKETCRALGRTMAGLLAAAGS</sequence>
<reference evidence="11" key="2">
    <citation type="submission" date="2015-03" db="EMBL/GenBank/DDBJ databases">
        <title>Genome sequence of Paenibacillus beijingensis strain DSM 24997T.</title>
        <authorList>
            <person name="Kwak Y."/>
            <person name="Shin J.-H."/>
        </authorList>
    </citation>
    <scope>NUCLEOTIDE SEQUENCE [LARGE SCALE GENOMIC DNA]</scope>
    <source>
        <strain evidence="11">DSM 24997</strain>
    </source>
</reference>
<dbReference type="InterPro" id="IPR008254">
    <property type="entry name" value="Flavodoxin/NO_synth"/>
</dbReference>
<dbReference type="InterPro" id="IPR029039">
    <property type="entry name" value="Flavoprotein-like_sf"/>
</dbReference>
<evidence type="ECO:0000256" key="5">
    <source>
        <dbReference type="ARBA" id="ARBA00022630"/>
    </source>
</evidence>
<dbReference type="PATRIC" id="fig|1126833.4.peg.1666"/>
<dbReference type="NCBIfam" id="TIGR01753">
    <property type="entry name" value="flav_short"/>
    <property type="match status" value="1"/>
</dbReference>
<dbReference type="GO" id="GO:0016651">
    <property type="term" value="F:oxidoreductase activity, acting on NAD(P)H"/>
    <property type="evidence" value="ECO:0007669"/>
    <property type="project" value="UniProtKB-ARBA"/>
</dbReference>
<comment type="cofactor">
    <cofactor evidence="1 8">
        <name>FMN</name>
        <dbReference type="ChEBI" id="CHEBI:58210"/>
    </cofactor>
</comment>
<dbReference type="SUPFAM" id="SSF52218">
    <property type="entry name" value="Flavoproteins"/>
    <property type="match status" value="1"/>
</dbReference>
<dbReference type="HOGENOM" id="CLU_051402_4_2_9"/>
<evidence type="ECO:0000256" key="4">
    <source>
        <dbReference type="ARBA" id="ARBA00022448"/>
    </source>
</evidence>
<evidence type="ECO:0000313" key="11">
    <source>
        <dbReference type="Proteomes" id="UP000032633"/>
    </source>
</evidence>
<evidence type="ECO:0000256" key="6">
    <source>
        <dbReference type="ARBA" id="ARBA00022643"/>
    </source>
</evidence>
<keyword evidence="5 8" id="KW-0285">Flavoprotein</keyword>
<dbReference type="PANTHER" id="PTHR42809:SF1">
    <property type="entry name" value="FLAVODOXIN 1"/>
    <property type="match status" value="1"/>
</dbReference>
<keyword evidence="11" id="KW-1185">Reference proteome</keyword>
<dbReference type="NCBIfam" id="NF005216">
    <property type="entry name" value="PRK06703.1"/>
    <property type="match status" value="1"/>
</dbReference>
<accession>A0A0D5NQJ1</accession>
<evidence type="ECO:0000256" key="1">
    <source>
        <dbReference type="ARBA" id="ARBA00001917"/>
    </source>
</evidence>
<keyword evidence="7 8" id="KW-0249">Electron transport</keyword>
<dbReference type="Gene3D" id="3.40.50.360">
    <property type="match status" value="1"/>
</dbReference>
<organism evidence="10 11">
    <name type="scientific">Paenibacillus beijingensis</name>
    <dbReference type="NCBI Taxonomy" id="1126833"/>
    <lineage>
        <taxon>Bacteria</taxon>
        <taxon>Bacillati</taxon>
        <taxon>Bacillota</taxon>
        <taxon>Bacilli</taxon>
        <taxon>Bacillales</taxon>
        <taxon>Paenibacillaceae</taxon>
        <taxon>Paenibacillus</taxon>
    </lineage>
</organism>
<reference evidence="10 11" key="1">
    <citation type="journal article" date="2015" name="J. Biotechnol.">
        <title>Complete genome sequence of Paenibacillus beijingensis 7188(T) (=DSM 24997(T)), a novel rhizobacterium from jujube garden soil.</title>
        <authorList>
            <person name="Kwak Y."/>
            <person name="Shin J.H."/>
        </authorList>
    </citation>
    <scope>NUCLEOTIDE SEQUENCE [LARGE SCALE GENOMIC DNA]</scope>
    <source>
        <strain evidence="10 11">DSM 24997</strain>
    </source>
</reference>
<dbReference type="STRING" id="1126833.VN24_07580"/>
<gene>
    <name evidence="10" type="ORF">VN24_07580</name>
</gene>
<dbReference type="InterPro" id="IPR050619">
    <property type="entry name" value="Flavodoxin"/>
</dbReference>
<dbReference type="PANTHER" id="PTHR42809">
    <property type="entry name" value="FLAVODOXIN 2"/>
    <property type="match status" value="1"/>
</dbReference>
<dbReference type="NCBIfam" id="NF005246">
    <property type="entry name" value="PRK06756.1"/>
    <property type="match status" value="1"/>
</dbReference>
<evidence type="ECO:0000256" key="2">
    <source>
        <dbReference type="ARBA" id="ARBA00003297"/>
    </source>
</evidence>